<sequence>MSVFNHYILFWGKNQTKSTCIPRPRRAARLWAAILALALAFAAGGCSITELGTLRAFARPYEGEYRCEYADLGGRDLLADYREVILSFEGDAFTLRAVPKRGKAIRVEGACRCDASRGVLSLRAELFGREYRKDLILRGGKICFMQTFAGKPLALRFVSTAAQG</sequence>
<name>A0A9D1VUV1_9FIRM</name>
<comment type="caution">
    <text evidence="1">The sequence shown here is derived from an EMBL/GenBank/DDBJ whole genome shotgun (WGS) entry which is preliminary data.</text>
</comment>
<dbReference type="Proteomes" id="UP000824249">
    <property type="component" value="Unassembled WGS sequence"/>
</dbReference>
<proteinExistence type="predicted"/>
<dbReference type="EMBL" id="DXFD01000076">
    <property type="protein sequence ID" value="HIX47010.1"/>
    <property type="molecule type" value="Genomic_DNA"/>
</dbReference>
<reference evidence="1" key="2">
    <citation type="submission" date="2021-04" db="EMBL/GenBank/DDBJ databases">
        <authorList>
            <person name="Gilroy R."/>
        </authorList>
    </citation>
    <scope>NUCLEOTIDE SEQUENCE</scope>
    <source>
        <strain evidence="1">26628</strain>
    </source>
</reference>
<evidence type="ECO:0000313" key="2">
    <source>
        <dbReference type="Proteomes" id="UP000824249"/>
    </source>
</evidence>
<dbReference type="AlphaFoldDB" id="A0A9D1VUV1"/>
<accession>A0A9D1VUV1</accession>
<reference evidence="1" key="1">
    <citation type="journal article" date="2021" name="PeerJ">
        <title>Extensive microbial diversity within the chicken gut microbiome revealed by metagenomics and culture.</title>
        <authorList>
            <person name="Gilroy R."/>
            <person name="Ravi A."/>
            <person name="Getino M."/>
            <person name="Pursley I."/>
            <person name="Horton D.L."/>
            <person name="Alikhan N.F."/>
            <person name="Baker D."/>
            <person name="Gharbi K."/>
            <person name="Hall N."/>
            <person name="Watson M."/>
            <person name="Adriaenssens E.M."/>
            <person name="Foster-Nyarko E."/>
            <person name="Jarju S."/>
            <person name="Secka A."/>
            <person name="Antonio M."/>
            <person name="Oren A."/>
            <person name="Chaudhuri R.R."/>
            <person name="La Ragione R."/>
            <person name="Hildebrand F."/>
            <person name="Pallen M.J."/>
        </authorList>
    </citation>
    <scope>NUCLEOTIDE SEQUENCE</scope>
    <source>
        <strain evidence="1">26628</strain>
    </source>
</reference>
<evidence type="ECO:0000313" key="1">
    <source>
        <dbReference type="EMBL" id="HIX47010.1"/>
    </source>
</evidence>
<protein>
    <submittedName>
        <fullName evidence="1">Uncharacterized protein</fullName>
    </submittedName>
</protein>
<gene>
    <name evidence="1" type="ORF">H9737_04895</name>
</gene>
<organism evidence="1 2">
    <name type="scientific">Candidatus Borkfalkia faecigallinarum</name>
    <dbReference type="NCBI Taxonomy" id="2838509"/>
    <lineage>
        <taxon>Bacteria</taxon>
        <taxon>Bacillati</taxon>
        <taxon>Bacillota</taxon>
        <taxon>Clostridia</taxon>
        <taxon>Christensenellales</taxon>
        <taxon>Christensenellaceae</taxon>
        <taxon>Candidatus Borkfalkia</taxon>
    </lineage>
</organism>